<keyword evidence="7" id="KW-1185">Reference proteome</keyword>
<feature type="transmembrane region" description="Helical" evidence="5">
    <location>
        <begin position="169"/>
        <end position="189"/>
    </location>
</feature>
<dbReference type="AlphaFoldDB" id="A0A9K3GPV6"/>
<comment type="caution">
    <text evidence="6">The sequence shown here is derived from an EMBL/GenBank/DDBJ whole genome shotgun (WGS) entry which is preliminary data.</text>
</comment>
<feature type="transmembrane region" description="Helical" evidence="5">
    <location>
        <begin position="49"/>
        <end position="68"/>
    </location>
</feature>
<evidence type="ECO:0000256" key="2">
    <source>
        <dbReference type="ARBA" id="ARBA00022692"/>
    </source>
</evidence>
<comment type="subcellular location">
    <subcellularLocation>
        <location evidence="1">Membrane</location>
        <topology evidence="1">Multi-pass membrane protein</topology>
    </subcellularLocation>
</comment>
<dbReference type="GO" id="GO:0016020">
    <property type="term" value="C:membrane"/>
    <property type="evidence" value="ECO:0007669"/>
    <property type="project" value="UniProtKB-SubCell"/>
</dbReference>
<name>A0A9K3GPV6_9EUKA</name>
<keyword evidence="2 5" id="KW-0812">Transmembrane</keyword>
<keyword evidence="4 5" id="KW-0472">Membrane</keyword>
<evidence type="ECO:0000256" key="3">
    <source>
        <dbReference type="ARBA" id="ARBA00022989"/>
    </source>
</evidence>
<dbReference type="Pfam" id="PF03006">
    <property type="entry name" value="HlyIII"/>
    <property type="match status" value="1"/>
</dbReference>
<proteinExistence type="predicted"/>
<dbReference type="Proteomes" id="UP000265618">
    <property type="component" value="Unassembled WGS sequence"/>
</dbReference>
<feature type="non-terminal residue" evidence="6">
    <location>
        <position position="191"/>
    </location>
</feature>
<evidence type="ECO:0000256" key="1">
    <source>
        <dbReference type="ARBA" id="ARBA00004141"/>
    </source>
</evidence>
<accession>A0A9K3GPV6</accession>
<evidence type="ECO:0000313" key="7">
    <source>
        <dbReference type="Proteomes" id="UP000265618"/>
    </source>
</evidence>
<sequence>MHSVSVGISATPSADNIPIEDRATWIRAHNYSRGQAHHTDEQINTMTHMLGTLICIMGGAILVSNAVALGRDAWTITAFVVYAVTTTQMFLGSTLHHGVGLGGYSETLYNVFRMMDHISICYTIAGTVTAVQLPFFHTPTSWAVFGITWFACALGTVLKAIFGMKLDQNIMVCVYLFEGWCAAAMVGSLKD</sequence>
<dbReference type="EMBL" id="BDIP01006928">
    <property type="protein sequence ID" value="GIQ90957.1"/>
    <property type="molecule type" value="Genomic_DNA"/>
</dbReference>
<gene>
    <name evidence="6" type="ORF">KIPB_013971</name>
</gene>
<protein>
    <submittedName>
        <fullName evidence="6">AdipoR/Haemolysin-III-related protein</fullName>
    </submittedName>
</protein>
<organism evidence="6 7">
    <name type="scientific">Kipferlia bialata</name>
    <dbReference type="NCBI Taxonomy" id="797122"/>
    <lineage>
        <taxon>Eukaryota</taxon>
        <taxon>Metamonada</taxon>
        <taxon>Carpediemonas-like organisms</taxon>
        <taxon>Kipferlia</taxon>
    </lineage>
</organism>
<dbReference type="OrthoDB" id="186812at2759"/>
<reference evidence="6 7" key="1">
    <citation type="journal article" date="2018" name="PLoS ONE">
        <title>The draft genome of Kipferlia bialata reveals reductive genome evolution in fornicate parasites.</title>
        <authorList>
            <person name="Tanifuji G."/>
            <person name="Takabayashi S."/>
            <person name="Kume K."/>
            <person name="Takagi M."/>
            <person name="Nakayama T."/>
            <person name="Kamikawa R."/>
            <person name="Inagaki Y."/>
            <person name="Hashimoto T."/>
        </authorList>
    </citation>
    <scope>NUCLEOTIDE SEQUENCE [LARGE SCALE GENOMIC DNA]</scope>
    <source>
        <strain evidence="6">NY0173</strain>
    </source>
</reference>
<feature type="transmembrane region" description="Helical" evidence="5">
    <location>
        <begin position="117"/>
        <end position="136"/>
    </location>
</feature>
<feature type="transmembrane region" description="Helical" evidence="5">
    <location>
        <begin position="142"/>
        <end position="162"/>
    </location>
</feature>
<feature type="non-terminal residue" evidence="6">
    <location>
        <position position="1"/>
    </location>
</feature>
<evidence type="ECO:0000313" key="6">
    <source>
        <dbReference type="EMBL" id="GIQ90957.1"/>
    </source>
</evidence>
<dbReference type="InterPro" id="IPR004254">
    <property type="entry name" value="AdipoR/HlyIII-related"/>
</dbReference>
<keyword evidence="3 5" id="KW-1133">Transmembrane helix</keyword>
<evidence type="ECO:0000256" key="4">
    <source>
        <dbReference type="ARBA" id="ARBA00023136"/>
    </source>
</evidence>
<evidence type="ECO:0000256" key="5">
    <source>
        <dbReference type="SAM" id="Phobius"/>
    </source>
</evidence>